<protein>
    <submittedName>
        <fullName evidence="1">Uncharacterized protein</fullName>
    </submittedName>
</protein>
<evidence type="ECO:0000313" key="1">
    <source>
        <dbReference type="EMBL" id="KAE9402836.1"/>
    </source>
</evidence>
<accession>A0A6A4HX88</accession>
<organism evidence="1 2">
    <name type="scientific">Gymnopus androsaceus JB14</name>
    <dbReference type="NCBI Taxonomy" id="1447944"/>
    <lineage>
        <taxon>Eukaryota</taxon>
        <taxon>Fungi</taxon>
        <taxon>Dikarya</taxon>
        <taxon>Basidiomycota</taxon>
        <taxon>Agaricomycotina</taxon>
        <taxon>Agaricomycetes</taxon>
        <taxon>Agaricomycetidae</taxon>
        <taxon>Agaricales</taxon>
        <taxon>Marasmiineae</taxon>
        <taxon>Omphalotaceae</taxon>
        <taxon>Gymnopus</taxon>
    </lineage>
</organism>
<evidence type="ECO:0000313" key="2">
    <source>
        <dbReference type="Proteomes" id="UP000799118"/>
    </source>
</evidence>
<proteinExistence type="predicted"/>
<gene>
    <name evidence="1" type="ORF">BT96DRAFT_990850</name>
</gene>
<name>A0A6A4HX88_9AGAR</name>
<sequence length="190" mass="20230">MPKAGDPTMIEGNKRRTGSKKYAVRVYYGDYPRRQARRTQLLGLVPRSRFRDRTENLEDLVKQNRNPDGNVSGAAYVPNVNIVQEPRRNEESIVGPAVLRGVKRLTIEGTSLGAGVLSAVGENMYIGCTPAEASTSSSSDATPRRFIPSVMEGADVVHLGPGTKAEQGALSAVGGNLIIGSESTSMGQGA</sequence>
<reference evidence="1" key="1">
    <citation type="journal article" date="2019" name="Environ. Microbiol.">
        <title>Fungal ecological strategies reflected in gene transcription - a case study of two litter decomposers.</title>
        <authorList>
            <person name="Barbi F."/>
            <person name="Kohler A."/>
            <person name="Barry K."/>
            <person name="Baskaran P."/>
            <person name="Daum C."/>
            <person name="Fauchery L."/>
            <person name="Ihrmark K."/>
            <person name="Kuo A."/>
            <person name="LaButti K."/>
            <person name="Lipzen A."/>
            <person name="Morin E."/>
            <person name="Grigoriev I.V."/>
            <person name="Henrissat B."/>
            <person name="Lindahl B."/>
            <person name="Martin F."/>
        </authorList>
    </citation>
    <scope>NUCLEOTIDE SEQUENCE</scope>
    <source>
        <strain evidence="1">JB14</strain>
    </source>
</reference>
<dbReference type="Proteomes" id="UP000799118">
    <property type="component" value="Unassembled WGS sequence"/>
</dbReference>
<keyword evidence="2" id="KW-1185">Reference proteome</keyword>
<dbReference type="EMBL" id="ML769431">
    <property type="protein sequence ID" value="KAE9402836.1"/>
    <property type="molecule type" value="Genomic_DNA"/>
</dbReference>
<dbReference type="AlphaFoldDB" id="A0A6A4HX88"/>